<name>A0ABT0D836_9HYPH</name>
<dbReference type="PANTHER" id="PTHR43283:SF7">
    <property type="entry name" value="BETA-LACTAMASE-RELATED DOMAIN-CONTAINING PROTEIN"/>
    <property type="match status" value="1"/>
</dbReference>
<feature type="domain" description="Beta-lactamase-related" evidence="1">
    <location>
        <begin position="52"/>
        <end position="335"/>
    </location>
</feature>
<accession>A0ABT0D836</accession>
<evidence type="ECO:0000313" key="3">
    <source>
        <dbReference type="Proteomes" id="UP001203284"/>
    </source>
</evidence>
<dbReference type="InterPro" id="IPR012338">
    <property type="entry name" value="Beta-lactam/transpept-like"/>
</dbReference>
<dbReference type="InterPro" id="IPR050789">
    <property type="entry name" value="Diverse_Enzym_Activities"/>
</dbReference>
<sequence length="340" mass="36891">MDRRLFLAAAGALIARPSVARASRHQRFPDDLDIRREGRLDDASALEPLRTVIVAREGAILAERAYRGASTARPTNIKSASKVIVTALAGIAIERGLLTGVDQPIAPLLAADLPPPDRRDPRLARIALGDLLSMQAGLDRLSGPNYGRWVSSRNWVRSALAQPFAAEPGGDMLYSTASTHLVSAILTRVSGRSTLELARAWLGPVPGFSIASWSRDPQGIYLGGNEMAMTPRSLLAFGELFRACGRTPDGRQVVPESWVEACWTPRTASRFTGDAYGYGWFLRTLAGREVRYGWGYGGQMLYVVPEAKMTIVMTSATDQPSARTGYRDELHALAADLIEG</sequence>
<gene>
    <name evidence="2" type="ORF">MWN34_04070</name>
</gene>
<dbReference type="EMBL" id="JALKCH010000002">
    <property type="protein sequence ID" value="MCK0196084.1"/>
    <property type="molecule type" value="Genomic_DNA"/>
</dbReference>
<proteinExistence type="predicted"/>
<evidence type="ECO:0000259" key="1">
    <source>
        <dbReference type="Pfam" id="PF00144"/>
    </source>
</evidence>
<keyword evidence="3" id="KW-1185">Reference proteome</keyword>
<dbReference type="Proteomes" id="UP001203284">
    <property type="component" value="Unassembled WGS sequence"/>
</dbReference>
<dbReference type="SUPFAM" id="SSF56601">
    <property type="entry name" value="beta-lactamase/transpeptidase-like"/>
    <property type="match status" value="1"/>
</dbReference>
<organism evidence="2 3">
    <name type="scientific">Ancylobacter crimeensis</name>
    <dbReference type="NCBI Taxonomy" id="2579147"/>
    <lineage>
        <taxon>Bacteria</taxon>
        <taxon>Pseudomonadati</taxon>
        <taxon>Pseudomonadota</taxon>
        <taxon>Alphaproteobacteria</taxon>
        <taxon>Hyphomicrobiales</taxon>
        <taxon>Xanthobacteraceae</taxon>
        <taxon>Ancylobacter</taxon>
    </lineage>
</organism>
<dbReference type="PANTHER" id="PTHR43283">
    <property type="entry name" value="BETA-LACTAMASE-RELATED"/>
    <property type="match status" value="1"/>
</dbReference>
<comment type="caution">
    <text evidence="2">The sequence shown here is derived from an EMBL/GenBank/DDBJ whole genome shotgun (WGS) entry which is preliminary data.</text>
</comment>
<dbReference type="RefSeq" id="WP_247026813.1">
    <property type="nucleotide sequence ID" value="NZ_JALKCH010000002.1"/>
</dbReference>
<reference evidence="2 3" key="1">
    <citation type="submission" date="2022-04" db="EMBL/GenBank/DDBJ databases">
        <authorList>
            <person name="Grouzdev D.S."/>
            <person name="Pantiukh K.S."/>
            <person name="Krutkina M.S."/>
        </authorList>
    </citation>
    <scope>NUCLEOTIDE SEQUENCE [LARGE SCALE GENOMIC DNA]</scope>
    <source>
        <strain evidence="2 3">6x-1</strain>
    </source>
</reference>
<evidence type="ECO:0000313" key="2">
    <source>
        <dbReference type="EMBL" id="MCK0196084.1"/>
    </source>
</evidence>
<dbReference type="InterPro" id="IPR001466">
    <property type="entry name" value="Beta-lactam-related"/>
</dbReference>
<dbReference type="Pfam" id="PF00144">
    <property type="entry name" value="Beta-lactamase"/>
    <property type="match status" value="1"/>
</dbReference>
<dbReference type="Gene3D" id="3.40.710.10">
    <property type="entry name" value="DD-peptidase/beta-lactamase superfamily"/>
    <property type="match status" value="1"/>
</dbReference>
<protein>
    <submittedName>
        <fullName evidence="2">Beta-lactamase family protein</fullName>
    </submittedName>
</protein>